<dbReference type="GO" id="GO:0005524">
    <property type="term" value="F:ATP binding"/>
    <property type="evidence" value="ECO:0007669"/>
    <property type="project" value="UniProtKB-KW"/>
</dbReference>
<evidence type="ECO:0000259" key="5">
    <source>
        <dbReference type="PROSITE" id="PS50893"/>
    </source>
</evidence>
<dbReference type="EMBL" id="CP060811">
    <property type="protein sequence ID" value="QQN87983.1"/>
    <property type="molecule type" value="Genomic_DNA"/>
</dbReference>
<dbReference type="InterPro" id="IPR003439">
    <property type="entry name" value="ABC_transporter-like_ATP-bd"/>
</dbReference>
<evidence type="ECO:0000256" key="3">
    <source>
        <dbReference type="ARBA" id="ARBA00022741"/>
    </source>
</evidence>
<proteinExistence type="inferred from homology"/>
<dbReference type="InterPro" id="IPR027417">
    <property type="entry name" value="P-loop_NTPase"/>
</dbReference>
<dbReference type="Pfam" id="PF00005">
    <property type="entry name" value="ABC_tran"/>
    <property type="match status" value="1"/>
</dbReference>
<accession>A0A7T7WIQ9</accession>
<dbReference type="GO" id="GO:0016887">
    <property type="term" value="F:ATP hydrolysis activity"/>
    <property type="evidence" value="ECO:0007669"/>
    <property type="project" value="InterPro"/>
</dbReference>
<dbReference type="InterPro" id="IPR050166">
    <property type="entry name" value="ABC_transporter_ATP-bind"/>
</dbReference>
<dbReference type="AlphaFoldDB" id="A0A7T7WIQ9"/>
<organism evidence="6 7">
    <name type="scientific">Acinetobacter variabilis</name>
    <dbReference type="NCBI Taxonomy" id="70346"/>
    <lineage>
        <taxon>Bacteria</taxon>
        <taxon>Pseudomonadati</taxon>
        <taxon>Pseudomonadota</taxon>
        <taxon>Gammaproteobacteria</taxon>
        <taxon>Moraxellales</taxon>
        <taxon>Moraxellaceae</taxon>
        <taxon>Acinetobacter</taxon>
    </lineage>
</organism>
<dbReference type="PANTHER" id="PTHR42788:SF13">
    <property type="entry name" value="ALIPHATIC SULFONATES IMPORT ATP-BINDING PROTEIN SSUB"/>
    <property type="match status" value="1"/>
</dbReference>
<evidence type="ECO:0000313" key="6">
    <source>
        <dbReference type="EMBL" id="QQN87983.1"/>
    </source>
</evidence>
<dbReference type="InterPro" id="IPR003593">
    <property type="entry name" value="AAA+_ATPase"/>
</dbReference>
<comment type="similarity">
    <text evidence="1">Belongs to the ABC transporter superfamily.</text>
</comment>
<gene>
    <name evidence="6" type="ORF">IAQ69_14320</name>
</gene>
<keyword evidence="2" id="KW-0813">Transport</keyword>
<feature type="domain" description="ABC transporter" evidence="5">
    <location>
        <begin position="9"/>
        <end position="243"/>
    </location>
</feature>
<keyword evidence="4 6" id="KW-0067">ATP-binding</keyword>
<evidence type="ECO:0000313" key="7">
    <source>
        <dbReference type="Proteomes" id="UP000596079"/>
    </source>
</evidence>
<protein>
    <submittedName>
        <fullName evidence="6">ABC transporter ATP-binding protein</fullName>
    </submittedName>
</protein>
<evidence type="ECO:0000256" key="1">
    <source>
        <dbReference type="ARBA" id="ARBA00005417"/>
    </source>
</evidence>
<dbReference type="RefSeq" id="WP_200229266.1">
    <property type="nucleotide sequence ID" value="NZ_CP060811.1"/>
</dbReference>
<reference evidence="6 7" key="1">
    <citation type="submission" date="2020-08" db="EMBL/GenBank/DDBJ databases">
        <title>Emergence of ISAba1-mediated novel tet(X) in Acinetobacter variabilis from a chicken farm.</title>
        <authorList>
            <person name="Peng K."/>
            <person name="Li R."/>
        </authorList>
    </citation>
    <scope>NUCLEOTIDE SEQUENCE [LARGE SCALE GENOMIC DNA]</scope>
    <source>
        <strain evidence="6 7">XM9F202-2</strain>
    </source>
</reference>
<dbReference type="PANTHER" id="PTHR42788">
    <property type="entry name" value="TAURINE IMPORT ATP-BINDING PROTEIN-RELATED"/>
    <property type="match status" value="1"/>
</dbReference>
<dbReference type="Gene3D" id="3.40.50.300">
    <property type="entry name" value="P-loop containing nucleotide triphosphate hydrolases"/>
    <property type="match status" value="1"/>
</dbReference>
<sequence>MTEQSQCRITIQNLYKSYSTAPDQQTQVLEDINLDIHAGDFVSVVGYAGCGKSTLLRLLKGLEQHQQGQILIQGKQPAEHLPNLSIVYQDHRLFNWLSVTENIRMALHQIPLSKEEENRRIQEQLELLQLTPFKDAYPSHLSAGMNLKVAIAKSLVTQPDILLLDDPFAGLDALMRHHLHEELQRIWKAKKITVILATQDIAEALLLSTSVVVMQANPGRIEQVLKVSLSYPRKRQNTRLQQLKKEILKVLNFSIVKDQQLLLTSSGQFCW</sequence>
<dbReference type="Proteomes" id="UP000596079">
    <property type="component" value="Chromosome"/>
</dbReference>
<dbReference type="PROSITE" id="PS50893">
    <property type="entry name" value="ABC_TRANSPORTER_2"/>
    <property type="match status" value="1"/>
</dbReference>
<evidence type="ECO:0000256" key="4">
    <source>
        <dbReference type="ARBA" id="ARBA00022840"/>
    </source>
</evidence>
<evidence type="ECO:0000256" key="2">
    <source>
        <dbReference type="ARBA" id="ARBA00022448"/>
    </source>
</evidence>
<dbReference type="SMART" id="SM00382">
    <property type="entry name" value="AAA"/>
    <property type="match status" value="1"/>
</dbReference>
<keyword evidence="3" id="KW-0547">Nucleotide-binding</keyword>
<name>A0A7T7WIQ9_9GAMM</name>
<dbReference type="SUPFAM" id="SSF52540">
    <property type="entry name" value="P-loop containing nucleoside triphosphate hydrolases"/>
    <property type="match status" value="1"/>
</dbReference>